<dbReference type="InterPro" id="IPR033532">
    <property type="entry name" value="AraR_ligand_bind_dom"/>
</dbReference>
<dbReference type="AlphaFoldDB" id="A0A1H7BP25"/>
<proteinExistence type="predicted"/>
<evidence type="ECO:0000256" key="3">
    <source>
        <dbReference type="ARBA" id="ARBA00023163"/>
    </source>
</evidence>
<dbReference type="Pfam" id="PF00392">
    <property type="entry name" value="GntR"/>
    <property type="match status" value="1"/>
</dbReference>
<dbReference type="InterPro" id="IPR046335">
    <property type="entry name" value="LacI/GalR-like_sensor"/>
</dbReference>
<keyword evidence="1" id="KW-0805">Transcription regulation</keyword>
<dbReference type="PANTHER" id="PTHR30146">
    <property type="entry name" value="LACI-RELATED TRANSCRIPTIONAL REPRESSOR"/>
    <property type="match status" value="1"/>
</dbReference>
<evidence type="ECO:0000256" key="2">
    <source>
        <dbReference type="ARBA" id="ARBA00023125"/>
    </source>
</evidence>
<dbReference type="GO" id="GO:0000976">
    <property type="term" value="F:transcription cis-regulatory region binding"/>
    <property type="evidence" value="ECO:0007669"/>
    <property type="project" value="TreeGrafter"/>
</dbReference>
<keyword evidence="3" id="KW-0804">Transcription</keyword>
<dbReference type="InterPro" id="IPR000524">
    <property type="entry name" value="Tscrpt_reg_HTH_GntR"/>
</dbReference>
<protein>
    <submittedName>
        <fullName evidence="5">GntR family transcriptional regulator, arabinose operon transcriptional repressor</fullName>
    </submittedName>
</protein>
<evidence type="ECO:0000256" key="1">
    <source>
        <dbReference type="ARBA" id="ARBA00023015"/>
    </source>
</evidence>
<dbReference type="STRING" id="84035.SAMN05660742_11718"/>
<evidence type="ECO:0000313" key="5">
    <source>
        <dbReference type="EMBL" id="SEJ78734.1"/>
    </source>
</evidence>
<evidence type="ECO:0000259" key="4">
    <source>
        <dbReference type="PROSITE" id="PS50949"/>
    </source>
</evidence>
<dbReference type="PANTHER" id="PTHR30146:SF150">
    <property type="entry name" value="ARABINOSE METABOLISM TRANSCRIPTIONAL REPRESSOR"/>
    <property type="match status" value="1"/>
</dbReference>
<dbReference type="Gene3D" id="3.40.50.2300">
    <property type="match status" value="2"/>
</dbReference>
<dbReference type="GO" id="GO:0003700">
    <property type="term" value="F:DNA-binding transcription factor activity"/>
    <property type="evidence" value="ECO:0007669"/>
    <property type="project" value="InterPro"/>
</dbReference>
<dbReference type="RefSeq" id="WP_091833529.1">
    <property type="nucleotide sequence ID" value="NZ_FNZK01000017.1"/>
</dbReference>
<dbReference type="EMBL" id="FNZK01000017">
    <property type="protein sequence ID" value="SEJ78734.1"/>
    <property type="molecule type" value="Genomic_DNA"/>
</dbReference>
<dbReference type="Gene3D" id="1.10.10.10">
    <property type="entry name" value="Winged helix-like DNA-binding domain superfamily/Winged helix DNA-binding domain"/>
    <property type="match status" value="1"/>
</dbReference>
<keyword evidence="2" id="KW-0238">DNA-binding</keyword>
<name>A0A1H7BP25_9FIRM</name>
<feature type="domain" description="HTH gntR-type" evidence="4">
    <location>
        <begin position="6"/>
        <end position="74"/>
    </location>
</feature>
<dbReference type="CDD" id="cd01541">
    <property type="entry name" value="PBP1_AraR"/>
    <property type="match status" value="1"/>
</dbReference>
<dbReference type="SUPFAM" id="SSF46785">
    <property type="entry name" value="Winged helix' DNA-binding domain"/>
    <property type="match status" value="1"/>
</dbReference>
<organism evidence="5 6">
    <name type="scientific">Propionispira arboris</name>
    <dbReference type="NCBI Taxonomy" id="84035"/>
    <lineage>
        <taxon>Bacteria</taxon>
        <taxon>Bacillati</taxon>
        <taxon>Bacillota</taxon>
        <taxon>Negativicutes</taxon>
        <taxon>Selenomonadales</taxon>
        <taxon>Selenomonadaceae</taxon>
        <taxon>Propionispira</taxon>
    </lineage>
</organism>
<dbReference type="SMART" id="SM00345">
    <property type="entry name" value="HTH_GNTR"/>
    <property type="match status" value="1"/>
</dbReference>
<accession>A0A1H7BP25</accession>
<evidence type="ECO:0000313" key="6">
    <source>
        <dbReference type="Proteomes" id="UP000199662"/>
    </source>
</evidence>
<dbReference type="InterPro" id="IPR036388">
    <property type="entry name" value="WH-like_DNA-bd_sf"/>
</dbReference>
<dbReference type="Pfam" id="PF13377">
    <property type="entry name" value="Peripla_BP_3"/>
    <property type="match status" value="1"/>
</dbReference>
<dbReference type="InterPro" id="IPR036390">
    <property type="entry name" value="WH_DNA-bd_sf"/>
</dbReference>
<dbReference type="InterPro" id="IPR028082">
    <property type="entry name" value="Peripla_BP_I"/>
</dbReference>
<keyword evidence="6" id="KW-1185">Reference proteome</keyword>
<dbReference type="Proteomes" id="UP000199662">
    <property type="component" value="Unassembled WGS sequence"/>
</dbReference>
<sequence>MNNKKVPKYLEIVNWIKLQIAQGTLETGARLQSEKELGAYFSLSRQTVRQATSILENEGVLERRQGSGTYIALSRTPVRTSMKNIGIITTYLDDYLFPGIIKGIDGVLTQQGYSIQLSITYNKIENEMKILNVFMENGIDGLIIEPTKSALPLLNLDLYKQIHKKGISCIFINSYYEELAFPFVMMDDYACGRSAAEYLLSKNHKRFAGVFKFDDRQGHLRYAGCTSALKKRGILLHEENLIWFTTEDLEFFCTKTFEQLLLQRVAGCSAVVCYNDKIAIYVIEVLRKYKYKVPEDISIISFDNSDLATRNPVGLTTFSHPKQDLGKMAAINLLKLMHMEKINTAVKFAPQLVERESIRCL</sequence>
<gene>
    <name evidence="5" type="ORF">SAMN05660742_11718</name>
</gene>
<dbReference type="CDD" id="cd07377">
    <property type="entry name" value="WHTH_GntR"/>
    <property type="match status" value="1"/>
</dbReference>
<reference evidence="5 6" key="1">
    <citation type="submission" date="2016-10" db="EMBL/GenBank/DDBJ databases">
        <authorList>
            <person name="de Groot N.N."/>
        </authorList>
    </citation>
    <scope>NUCLEOTIDE SEQUENCE [LARGE SCALE GENOMIC DNA]</scope>
    <source>
        <strain evidence="5 6">DSM 2179</strain>
    </source>
</reference>
<dbReference type="SUPFAM" id="SSF53822">
    <property type="entry name" value="Periplasmic binding protein-like I"/>
    <property type="match status" value="1"/>
</dbReference>
<dbReference type="PRINTS" id="PR00035">
    <property type="entry name" value="HTHGNTR"/>
</dbReference>
<dbReference type="PROSITE" id="PS50949">
    <property type="entry name" value="HTH_GNTR"/>
    <property type="match status" value="1"/>
</dbReference>